<gene>
    <name evidence="1" type="ORF">HNQ61_000525</name>
</gene>
<proteinExistence type="predicted"/>
<name>A0A841GUR8_9BACT</name>
<dbReference type="RefSeq" id="WP_170031405.1">
    <property type="nucleotide sequence ID" value="NZ_JABDTL010000001.1"/>
</dbReference>
<reference evidence="1 2" key="1">
    <citation type="submission" date="2020-08" db="EMBL/GenBank/DDBJ databases">
        <title>Genomic Encyclopedia of Type Strains, Phase IV (KMG-IV): sequencing the most valuable type-strain genomes for metagenomic binning, comparative biology and taxonomic classification.</title>
        <authorList>
            <person name="Goeker M."/>
        </authorList>
    </citation>
    <scope>NUCLEOTIDE SEQUENCE [LARGE SCALE GENOMIC DNA]</scope>
    <source>
        <strain evidence="1 2">DSM 29007</strain>
    </source>
</reference>
<organism evidence="1 2">
    <name type="scientific">Longimicrobium terrae</name>
    <dbReference type="NCBI Taxonomy" id="1639882"/>
    <lineage>
        <taxon>Bacteria</taxon>
        <taxon>Pseudomonadati</taxon>
        <taxon>Gemmatimonadota</taxon>
        <taxon>Longimicrobiia</taxon>
        <taxon>Longimicrobiales</taxon>
        <taxon>Longimicrobiaceae</taxon>
        <taxon>Longimicrobium</taxon>
    </lineage>
</organism>
<keyword evidence="2" id="KW-1185">Reference proteome</keyword>
<dbReference type="GO" id="GO:0004392">
    <property type="term" value="F:heme oxygenase (decyclizing) activity"/>
    <property type="evidence" value="ECO:0007669"/>
    <property type="project" value="InterPro"/>
</dbReference>
<evidence type="ECO:0000313" key="2">
    <source>
        <dbReference type="Proteomes" id="UP000582837"/>
    </source>
</evidence>
<protein>
    <submittedName>
        <fullName evidence="1">Heme oxygenase</fullName>
    </submittedName>
</protein>
<dbReference type="Gene3D" id="1.20.910.10">
    <property type="entry name" value="Heme oxygenase-like"/>
    <property type="match status" value="1"/>
</dbReference>
<dbReference type="InterPro" id="IPR016053">
    <property type="entry name" value="Haem_Oase-like"/>
</dbReference>
<dbReference type="CDD" id="cd19166">
    <property type="entry name" value="HemeO-bac"/>
    <property type="match status" value="1"/>
</dbReference>
<sequence>MLSSLKSATAAHHERVEAAMPSLDQLATPEGYASALRALHGFHAAWEPAIWRAPGMGDTGLVEADRRKLPQLERDLRALGIEPVVQRPPVDEMDAATALGALYVLEGATLGGRVIHRHIAGPLGITPAHGGAYYHGYGELTGPRWKEFCAAAESYVARHGGESRAVRGAVACFGALEAWLAVPGVLAPTPTAALTS</sequence>
<dbReference type="Proteomes" id="UP000582837">
    <property type="component" value="Unassembled WGS sequence"/>
</dbReference>
<accession>A0A841GUR8</accession>
<dbReference type="GO" id="GO:0006788">
    <property type="term" value="P:heme oxidation"/>
    <property type="evidence" value="ECO:0007669"/>
    <property type="project" value="InterPro"/>
</dbReference>
<dbReference type="EMBL" id="JACHIA010000001">
    <property type="protein sequence ID" value="MBB6068914.1"/>
    <property type="molecule type" value="Genomic_DNA"/>
</dbReference>
<dbReference type="SUPFAM" id="SSF48613">
    <property type="entry name" value="Heme oxygenase-like"/>
    <property type="match status" value="1"/>
</dbReference>
<dbReference type="InterPro" id="IPR016084">
    <property type="entry name" value="Haem_Oase-like_multi-hlx"/>
</dbReference>
<evidence type="ECO:0000313" key="1">
    <source>
        <dbReference type="EMBL" id="MBB6068914.1"/>
    </source>
</evidence>
<dbReference type="AlphaFoldDB" id="A0A841GUR8"/>
<comment type="caution">
    <text evidence="1">The sequence shown here is derived from an EMBL/GenBank/DDBJ whole genome shotgun (WGS) entry which is preliminary data.</text>
</comment>
<dbReference type="Pfam" id="PF01126">
    <property type="entry name" value="Heme_oxygenase"/>
    <property type="match status" value="1"/>
</dbReference>